<dbReference type="EMBL" id="JBBNAF010000005">
    <property type="protein sequence ID" value="KAK9143098.1"/>
    <property type="molecule type" value="Genomic_DNA"/>
</dbReference>
<accession>A0AAP0JZI4</accession>
<protein>
    <submittedName>
        <fullName evidence="2">Uncharacterized protein</fullName>
    </submittedName>
</protein>
<keyword evidence="1" id="KW-1133">Transmembrane helix</keyword>
<feature type="transmembrane region" description="Helical" evidence="1">
    <location>
        <begin position="87"/>
        <end position="106"/>
    </location>
</feature>
<keyword evidence="1" id="KW-0812">Transmembrane</keyword>
<sequence>MARDDAGSVGLEPGDADPGGSGLCGAGAVTAKGIGAGLRRAALVRRACGRRSQTARTALSASADGGGIGRLRAGGRRSGWIWRVRRWWLLSVVLAVGGCWWLLAVAGSGDGRTRGYCWTGRPPGGGDGGWCPTVKAQRRGRERDT</sequence>
<organism evidence="2 3">
    <name type="scientific">Stephania yunnanensis</name>
    <dbReference type="NCBI Taxonomy" id="152371"/>
    <lineage>
        <taxon>Eukaryota</taxon>
        <taxon>Viridiplantae</taxon>
        <taxon>Streptophyta</taxon>
        <taxon>Embryophyta</taxon>
        <taxon>Tracheophyta</taxon>
        <taxon>Spermatophyta</taxon>
        <taxon>Magnoliopsida</taxon>
        <taxon>Ranunculales</taxon>
        <taxon>Menispermaceae</taxon>
        <taxon>Menispermoideae</taxon>
        <taxon>Cissampelideae</taxon>
        <taxon>Stephania</taxon>
    </lineage>
</organism>
<dbReference type="AlphaFoldDB" id="A0AAP0JZI4"/>
<keyword evidence="1" id="KW-0472">Membrane</keyword>
<evidence type="ECO:0000256" key="1">
    <source>
        <dbReference type="SAM" id="Phobius"/>
    </source>
</evidence>
<evidence type="ECO:0000313" key="3">
    <source>
        <dbReference type="Proteomes" id="UP001420932"/>
    </source>
</evidence>
<name>A0AAP0JZI4_9MAGN</name>
<dbReference type="Proteomes" id="UP001420932">
    <property type="component" value="Unassembled WGS sequence"/>
</dbReference>
<evidence type="ECO:0000313" key="2">
    <source>
        <dbReference type="EMBL" id="KAK9143098.1"/>
    </source>
</evidence>
<comment type="caution">
    <text evidence="2">The sequence shown here is derived from an EMBL/GenBank/DDBJ whole genome shotgun (WGS) entry which is preliminary data.</text>
</comment>
<keyword evidence="3" id="KW-1185">Reference proteome</keyword>
<proteinExistence type="predicted"/>
<reference evidence="2 3" key="1">
    <citation type="submission" date="2024-01" db="EMBL/GenBank/DDBJ databases">
        <title>Genome assemblies of Stephania.</title>
        <authorList>
            <person name="Yang L."/>
        </authorList>
    </citation>
    <scope>NUCLEOTIDE SEQUENCE [LARGE SCALE GENOMIC DNA]</scope>
    <source>
        <strain evidence="2">YNDBR</strain>
        <tissue evidence="2">Leaf</tissue>
    </source>
</reference>
<gene>
    <name evidence="2" type="ORF">Syun_012498</name>
</gene>